<dbReference type="GO" id="GO:0046943">
    <property type="term" value="F:carboxylic acid transmembrane transporter activity"/>
    <property type="evidence" value="ECO:0007669"/>
    <property type="project" value="TreeGrafter"/>
</dbReference>
<dbReference type="SUPFAM" id="SSF103473">
    <property type="entry name" value="MFS general substrate transporter"/>
    <property type="match status" value="1"/>
</dbReference>
<dbReference type="PANTHER" id="PTHR23508">
    <property type="entry name" value="CARBOXYLIC ACID TRANSPORTER PROTEIN HOMOLOG"/>
    <property type="match status" value="1"/>
</dbReference>
<evidence type="ECO:0000256" key="2">
    <source>
        <dbReference type="ARBA" id="ARBA00022692"/>
    </source>
</evidence>
<keyword evidence="7" id="KW-1185">Reference proteome</keyword>
<name>A0A8H4KL95_9HYPO</name>
<evidence type="ECO:0000313" key="6">
    <source>
        <dbReference type="EMBL" id="KAF4452367.1"/>
    </source>
</evidence>
<reference evidence="6" key="1">
    <citation type="submission" date="2020-01" db="EMBL/GenBank/DDBJ databases">
        <title>Identification and distribution of gene clusters putatively required for synthesis of sphingolipid metabolism inhibitors in phylogenetically diverse species of the filamentous fungus Fusarium.</title>
        <authorList>
            <person name="Kim H.-S."/>
            <person name="Busman M."/>
            <person name="Brown D.W."/>
            <person name="Divon H."/>
            <person name="Uhlig S."/>
            <person name="Proctor R.H."/>
        </authorList>
    </citation>
    <scope>NUCLEOTIDE SEQUENCE</scope>
    <source>
        <strain evidence="6">NRRL 53441</strain>
    </source>
</reference>
<comment type="caution">
    <text evidence="6">The sequence shown here is derived from an EMBL/GenBank/DDBJ whole genome shotgun (WGS) entry which is preliminary data.</text>
</comment>
<evidence type="ECO:0000256" key="1">
    <source>
        <dbReference type="ARBA" id="ARBA00004141"/>
    </source>
</evidence>
<dbReference type="Proteomes" id="UP000605986">
    <property type="component" value="Unassembled WGS sequence"/>
</dbReference>
<dbReference type="PANTHER" id="PTHR23508:SF10">
    <property type="entry name" value="CARBOXYLIC ACID TRANSPORTER PROTEIN HOMOLOG"/>
    <property type="match status" value="1"/>
</dbReference>
<sequence length="188" mass="20362">MCIVVGGILAIAAHGTTIDGMFWKLTVARGGVGFGTGGEHPASSTSAFESANERALSNQGLIFILVTNLPLSFGGPLAVSIFMIVLSAAGTNHLSTVWRACFGIGIPLPLTVFYFRIRMLNLKLYQRGVIKRRIPYSLAIRYYWKTLIGTRGAWFLYDFVTFSNGVFSNTILASLVPKGGNTLLHTAK</sequence>
<organism evidence="6 7">
    <name type="scientific">Fusarium austroafricanum</name>
    <dbReference type="NCBI Taxonomy" id="2364996"/>
    <lineage>
        <taxon>Eukaryota</taxon>
        <taxon>Fungi</taxon>
        <taxon>Dikarya</taxon>
        <taxon>Ascomycota</taxon>
        <taxon>Pezizomycotina</taxon>
        <taxon>Sordariomycetes</taxon>
        <taxon>Hypocreomycetidae</taxon>
        <taxon>Hypocreales</taxon>
        <taxon>Nectriaceae</taxon>
        <taxon>Fusarium</taxon>
        <taxon>Fusarium concolor species complex</taxon>
    </lineage>
</organism>
<dbReference type="OrthoDB" id="2153661at2759"/>
<dbReference type="Gene3D" id="1.20.1250.20">
    <property type="entry name" value="MFS general substrate transporter like domains"/>
    <property type="match status" value="1"/>
</dbReference>
<dbReference type="AlphaFoldDB" id="A0A8H4KL95"/>
<feature type="transmembrane region" description="Helical" evidence="5">
    <location>
        <begin position="97"/>
        <end position="117"/>
    </location>
</feature>
<gene>
    <name evidence="6" type="ORF">F53441_4776</name>
</gene>
<dbReference type="InterPro" id="IPR005828">
    <property type="entry name" value="MFS_sugar_transport-like"/>
</dbReference>
<keyword evidence="2 5" id="KW-0812">Transmembrane</keyword>
<dbReference type="EMBL" id="JAADJG010000189">
    <property type="protein sequence ID" value="KAF4452367.1"/>
    <property type="molecule type" value="Genomic_DNA"/>
</dbReference>
<evidence type="ECO:0000313" key="7">
    <source>
        <dbReference type="Proteomes" id="UP000605986"/>
    </source>
</evidence>
<evidence type="ECO:0000256" key="5">
    <source>
        <dbReference type="SAM" id="Phobius"/>
    </source>
</evidence>
<proteinExistence type="predicted"/>
<dbReference type="Pfam" id="PF00083">
    <property type="entry name" value="Sugar_tr"/>
    <property type="match status" value="1"/>
</dbReference>
<keyword evidence="4 5" id="KW-0472">Membrane</keyword>
<evidence type="ECO:0000256" key="4">
    <source>
        <dbReference type="ARBA" id="ARBA00023136"/>
    </source>
</evidence>
<accession>A0A8H4KL95</accession>
<dbReference type="InterPro" id="IPR036259">
    <property type="entry name" value="MFS_trans_sf"/>
</dbReference>
<evidence type="ECO:0000256" key="3">
    <source>
        <dbReference type="ARBA" id="ARBA00022989"/>
    </source>
</evidence>
<keyword evidence="3 5" id="KW-1133">Transmembrane helix</keyword>
<protein>
    <submittedName>
        <fullName evidence="6">GIT1-Glycerophosphoinositol transporter also able to mediate low-affinity phosphate transport</fullName>
    </submittedName>
</protein>
<comment type="subcellular location">
    <subcellularLocation>
        <location evidence="1">Membrane</location>
        <topology evidence="1">Multi-pass membrane protein</topology>
    </subcellularLocation>
</comment>
<feature type="transmembrane region" description="Helical" evidence="5">
    <location>
        <begin position="61"/>
        <end position="85"/>
    </location>
</feature>
<dbReference type="GO" id="GO:0005886">
    <property type="term" value="C:plasma membrane"/>
    <property type="evidence" value="ECO:0007669"/>
    <property type="project" value="TreeGrafter"/>
</dbReference>